<feature type="domain" description="3-dehydroquinate synthase C-terminal" evidence="21">
    <location>
        <begin position="183"/>
        <end position="332"/>
    </location>
</feature>
<evidence type="ECO:0000313" key="22">
    <source>
        <dbReference type="EMBL" id="MBB3994579.1"/>
    </source>
</evidence>
<dbReference type="InterPro" id="IPR016037">
    <property type="entry name" value="DHQ_synth_AroB"/>
</dbReference>
<dbReference type="RefSeq" id="WP_184565712.1">
    <property type="nucleotide sequence ID" value="NZ_JACIEI010000006.1"/>
</dbReference>
<evidence type="ECO:0000256" key="10">
    <source>
        <dbReference type="ARBA" id="ARBA00022490"/>
    </source>
</evidence>
<evidence type="ECO:0000256" key="18">
    <source>
        <dbReference type="ARBA" id="ARBA00023285"/>
    </source>
</evidence>
<evidence type="ECO:0000256" key="17">
    <source>
        <dbReference type="ARBA" id="ARBA00023239"/>
    </source>
</evidence>
<dbReference type="InterPro" id="IPR030960">
    <property type="entry name" value="DHQS/DOIS_N"/>
</dbReference>
<keyword evidence="12 19" id="KW-0479">Metal-binding</keyword>
<dbReference type="HAMAP" id="MF_00110">
    <property type="entry name" value="DHQ_synthase"/>
    <property type="match status" value="1"/>
</dbReference>
<dbReference type="NCBIfam" id="TIGR01357">
    <property type="entry name" value="aroB"/>
    <property type="match status" value="1"/>
</dbReference>
<evidence type="ECO:0000256" key="8">
    <source>
        <dbReference type="ARBA" id="ARBA00013031"/>
    </source>
</evidence>
<comment type="caution">
    <text evidence="22">The sequence shown here is derived from an EMBL/GenBank/DDBJ whole genome shotgun (WGS) entry which is preliminary data.</text>
</comment>
<feature type="binding site" evidence="19">
    <location>
        <position position="186"/>
    </location>
    <ligand>
        <name>Zn(2+)</name>
        <dbReference type="ChEBI" id="CHEBI:29105"/>
    </ligand>
</feature>
<keyword evidence="15 19" id="KW-0520">NAD</keyword>
<comment type="subcellular location">
    <subcellularLocation>
        <location evidence="5 19">Cytoplasm</location>
    </subcellularLocation>
</comment>
<proteinExistence type="inferred from homology"/>
<feature type="binding site" evidence="19">
    <location>
        <position position="153"/>
    </location>
    <ligand>
        <name>NAD(+)</name>
        <dbReference type="ChEBI" id="CHEBI:57540"/>
    </ligand>
</feature>
<dbReference type="Pfam" id="PF24621">
    <property type="entry name" value="DHQS_C"/>
    <property type="match status" value="1"/>
</dbReference>
<dbReference type="Gene3D" id="1.20.1090.10">
    <property type="entry name" value="Dehydroquinate synthase-like - alpha domain"/>
    <property type="match status" value="1"/>
</dbReference>
<evidence type="ECO:0000256" key="1">
    <source>
        <dbReference type="ARBA" id="ARBA00001393"/>
    </source>
</evidence>
<dbReference type="InterPro" id="IPR050071">
    <property type="entry name" value="Dehydroquinate_synthase"/>
</dbReference>
<dbReference type="Proteomes" id="UP000530268">
    <property type="component" value="Unassembled WGS sequence"/>
</dbReference>
<dbReference type="PANTHER" id="PTHR43622:SF7">
    <property type="entry name" value="3-DEHYDROQUINATE SYNTHASE, CHLOROPLASTIC"/>
    <property type="match status" value="1"/>
</dbReference>
<feature type="binding site" evidence="19">
    <location>
        <begin position="131"/>
        <end position="132"/>
    </location>
    <ligand>
        <name>NAD(+)</name>
        <dbReference type="ChEBI" id="CHEBI:57540"/>
    </ligand>
</feature>
<dbReference type="PIRSF" id="PIRSF001455">
    <property type="entry name" value="DHQ_synth"/>
    <property type="match status" value="1"/>
</dbReference>
<dbReference type="SUPFAM" id="SSF56796">
    <property type="entry name" value="Dehydroquinate synthase-like"/>
    <property type="match status" value="1"/>
</dbReference>
<dbReference type="GO" id="GO:0009423">
    <property type="term" value="P:chorismate biosynthetic process"/>
    <property type="evidence" value="ECO:0007669"/>
    <property type="project" value="UniProtKB-UniRule"/>
</dbReference>
<feature type="binding site" evidence="19">
    <location>
        <position position="267"/>
    </location>
    <ligand>
        <name>Zn(2+)</name>
        <dbReference type="ChEBI" id="CHEBI:29105"/>
    </ligand>
</feature>
<evidence type="ECO:0000256" key="14">
    <source>
        <dbReference type="ARBA" id="ARBA00022833"/>
    </source>
</evidence>
<keyword evidence="10 19" id="KW-0963">Cytoplasm</keyword>
<evidence type="ECO:0000259" key="21">
    <source>
        <dbReference type="Pfam" id="PF24621"/>
    </source>
</evidence>
<keyword evidence="17 19" id="KW-0456">Lyase</keyword>
<comment type="catalytic activity">
    <reaction evidence="1 19">
        <text>7-phospho-2-dehydro-3-deoxy-D-arabino-heptonate = 3-dehydroquinate + phosphate</text>
        <dbReference type="Rhea" id="RHEA:21968"/>
        <dbReference type="ChEBI" id="CHEBI:32364"/>
        <dbReference type="ChEBI" id="CHEBI:43474"/>
        <dbReference type="ChEBI" id="CHEBI:58394"/>
        <dbReference type="EC" id="4.2.3.4"/>
    </reaction>
</comment>
<dbReference type="CDD" id="cd08195">
    <property type="entry name" value="DHQS"/>
    <property type="match status" value="1"/>
</dbReference>
<keyword evidence="13 19" id="KW-0547">Nucleotide-binding</keyword>
<dbReference type="InterPro" id="IPR030963">
    <property type="entry name" value="DHQ_synth_fam"/>
</dbReference>
<evidence type="ECO:0000313" key="23">
    <source>
        <dbReference type="Proteomes" id="UP000530268"/>
    </source>
</evidence>
<evidence type="ECO:0000256" key="15">
    <source>
        <dbReference type="ARBA" id="ARBA00023027"/>
    </source>
</evidence>
<evidence type="ECO:0000259" key="20">
    <source>
        <dbReference type="Pfam" id="PF01761"/>
    </source>
</evidence>
<dbReference type="UniPathway" id="UPA00053">
    <property type="reaction ID" value="UER00085"/>
</dbReference>
<dbReference type="FunFam" id="3.40.50.1970:FF:000007">
    <property type="entry name" value="Pentafunctional AROM polypeptide"/>
    <property type="match status" value="1"/>
</dbReference>
<dbReference type="AlphaFoldDB" id="A0A7W6H297"/>
<comment type="caution">
    <text evidence="19">Lacks conserved residue(s) required for the propagation of feature annotation.</text>
</comment>
<evidence type="ECO:0000256" key="9">
    <source>
        <dbReference type="ARBA" id="ARBA00017684"/>
    </source>
</evidence>
<keyword evidence="16 19" id="KW-0057">Aromatic amino acid biosynthesis</keyword>
<dbReference type="GO" id="GO:0009073">
    <property type="term" value="P:aromatic amino acid family biosynthetic process"/>
    <property type="evidence" value="ECO:0007669"/>
    <property type="project" value="UniProtKB-KW"/>
</dbReference>
<protein>
    <recommendedName>
        <fullName evidence="9 19">3-dehydroquinate synthase</fullName>
        <shortName evidence="19">DHQS</shortName>
        <ecNumber evidence="8 19">4.2.3.4</ecNumber>
    </recommendedName>
</protein>
<keyword evidence="18 19" id="KW-0170">Cobalt</keyword>
<comment type="similarity">
    <text evidence="7 19">Belongs to the sugar phosphate cyclases superfamily. Dehydroquinate synthase family.</text>
</comment>
<dbReference type="GO" id="GO:0046872">
    <property type="term" value="F:metal ion binding"/>
    <property type="evidence" value="ECO:0007669"/>
    <property type="project" value="UniProtKB-KW"/>
</dbReference>
<evidence type="ECO:0000256" key="3">
    <source>
        <dbReference type="ARBA" id="ARBA00001947"/>
    </source>
</evidence>
<dbReference type="Gene3D" id="3.40.50.1970">
    <property type="match status" value="1"/>
</dbReference>
<evidence type="ECO:0000256" key="19">
    <source>
        <dbReference type="HAMAP-Rule" id="MF_00110"/>
    </source>
</evidence>
<feature type="domain" description="3-dehydroquinate synthase N-terminal" evidence="20">
    <location>
        <begin position="70"/>
        <end position="180"/>
    </location>
</feature>
<reference evidence="22 23" key="1">
    <citation type="submission" date="2020-08" db="EMBL/GenBank/DDBJ databases">
        <title>Genomic Encyclopedia of Type Strains, Phase IV (KMG-IV): sequencing the most valuable type-strain genomes for metagenomic binning, comparative biology and taxonomic classification.</title>
        <authorList>
            <person name="Goeker M."/>
        </authorList>
    </citation>
    <scope>NUCLEOTIDE SEQUENCE [LARGE SCALE GENOMIC DNA]</scope>
    <source>
        <strain evidence="22 23">DSM 102234</strain>
    </source>
</reference>
<evidence type="ECO:0000256" key="12">
    <source>
        <dbReference type="ARBA" id="ARBA00022723"/>
    </source>
</evidence>
<keyword evidence="14 19" id="KW-0862">Zinc</keyword>
<dbReference type="PANTHER" id="PTHR43622">
    <property type="entry name" value="3-DEHYDROQUINATE SYNTHASE"/>
    <property type="match status" value="1"/>
</dbReference>
<gene>
    <name evidence="19" type="primary">aroB</name>
    <name evidence="22" type="ORF">GGR95_002225</name>
</gene>
<keyword evidence="11 19" id="KW-0028">Amino-acid biosynthesis</keyword>
<sequence length="370" mass="39192">MSERVHVALPGRAYDVEIGPGLLAQAGQFVAPLLKRPRVVVISDENVAALHLETLRAGLAADGITMESLLLPPGEATKCWAELTRCVEWLLDQKVERGDVVVAFGGGVIGDLVGFAASVLRRGVRFVQIPTSLLAQVDSSVGGKTGINTRHGKNLVGAFHQPSLVLADTAVLGTLTPRDFLAGYGEVVKYGLLGDAAFFDWLEAQGPALAEGDGPARVEAVRRSVQMKADIVVRDETEQGERALLNLGHTFGHALEAATGYSSRLLHGEGVAIGCALAFELSARMGLCAQEAPSRVRAHLRDMGMKVDLSDIEGDLPDAATLLALMGQDKKVVEGQLRFILARDIGDSFVTGDVMQADVLAVLSDALARC</sequence>
<comment type="function">
    <text evidence="4 19">Catalyzes the conversion of 3-deoxy-D-arabino-heptulosonate 7-phosphate (DAHP) to dehydroquinate (DHQ).</text>
</comment>
<evidence type="ECO:0000256" key="11">
    <source>
        <dbReference type="ARBA" id="ARBA00022605"/>
    </source>
</evidence>
<feature type="binding site" evidence="19">
    <location>
        <position position="249"/>
    </location>
    <ligand>
        <name>Zn(2+)</name>
        <dbReference type="ChEBI" id="CHEBI:29105"/>
    </ligand>
</feature>
<evidence type="ECO:0000256" key="13">
    <source>
        <dbReference type="ARBA" id="ARBA00022741"/>
    </source>
</evidence>
<comment type="cofactor">
    <cofactor evidence="2 19">
        <name>NAD(+)</name>
        <dbReference type="ChEBI" id="CHEBI:57540"/>
    </cofactor>
</comment>
<dbReference type="EMBL" id="JACIEI010000006">
    <property type="protein sequence ID" value="MBB3994579.1"/>
    <property type="molecule type" value="Genomic_DNA"/>
</dbReference>
<evidence type="ECO:0000256" key="2">
    <source>
        <dbReference type="ARBA" id="ARBA00001911"/>
    </source>
</evidence>
<dbReference type="GO" id="GO:0003856">
    <property type="term" value="F:3-dehydroquinate synthase activity"/>
    <property type="evidence" value="ECO:0007669"/>
    <property type="project" value="UniProtKB-UniRule"/>
</dbReference>
<dbReference type="InterPro" id="IPR056179">
    <property type="entry name" value="DHQS_C"/>
</dbReference>
<feature type="binding site" evidence="19">
    <location>
        <position position="144"/>
    </location>
    <ligand>
        <name>NAD(+)</name>
        <dbReference type="ChEBI" id="CHEBI:57540"/>
    </ligand>
</feature>
<evidence type="ECO:0000256" key="7">
    <source>
        <dbReference type="ARBA" id="ARBA00005412"/>
    </source>
</evidence>
<comment type="cofactor">
    <cofactor evidence="3">
        <name>Zn(2+)</name>
        <dbReference type="ChEBI" id="CHEBI:29105"/>
    </cofactor>
</comment>
<dbReference type="EC" id="4.2.3.4" evidence="8 19"/>
<evidence type="ECO:0000256" key="16">
    <source>
        <dbReference type="ARBA" id="ARBA00023141"/>
    </source>
</evidence>
<keyword evidence="23" id="KW-1185">Reference proteome</keyword>
<dbReference type="Pfam" id="PF01761">
    <property type="entry name" value="DHQ_synthase"/>
    <property type="match status" value="1"/>
</dbReference>
<name>A0A7W6H297_9RHOB</name>
<comment type="pathway">
    <text evidence="6 19">Metabolic intermediate biosynthesis; chorismate biosynthesis; chorismate from D-erythrose 4-phosphate and phosphoenolpyruvate: step 2/7.</text>
</comment>
<dbReference type="GO" id="GO:0000166">
    <property type="term" value="F:nucleotide binding"/>
    <property type="evidence" value="ECO:0007669"/>
    <property type="project" value="UniProtKB-KW"/>
</dbReference>
<accession>A0A7W6H297</accession>
<dbReference type="GO" id="GO:0008652">
    <property type="term" value="P:amino acid biosynthetic process"/>
    <property type="evidence" value="ECO:0007669"/>
    <property type="project" value="UniProtKB-KW"/>
</dbReference>
<evidence type="ECO:0000256" key="5">
    <source>
        <dbReference type="ARBA" id="ARBA00004496"/>
    </source>
</evidence>
<evidence type="ECO:0000256" key="4">
    <source>
        <dbReference type="ARBA" id="ARBA00003485"/>
    </source>
</evidence>
<feature type="binding site" evidence="19">
    <location>
        <begin position="107"/>
        <end position="111"/>
    </location>
    <ligand>
        <name>NAD(+)</name>
        <dbReference type="ChEBI" id="CHEBI:57540"/>
    </ligand>
</feature>
<organism evidence="22 23">
    <name type="scientific">Sulfitobacter undariae</name>
    <dbReference type="NCBI Taxonomy" id="1563671"/>
    <lineage>
        <taxon>Bacteria</taxon>
        <taxon>Pseudomonadati</taxon>
        <taxon>Pseudomonadota</taxon>
        <taxon>Alphaproteobacteria</taxon>
        <taxon>Rhodobacterales</taxon>
        <taxon>Roseobacteraceae</taxon>
        <taxon>Sulfitobacter</taxon>
    </lineage>
</organism>
<comment type="cofactor">
    <cofactor evidence="19">
        <name>Co(2+)</name>
        <dbReference type="ChEBI" id="CHEBI:48828"/>
    </cofactor>
    <cofactor evidence="19">
        <name>Zn(2+)</name>
        <dbReference type="ChEBI" id="CHEBI:29105"/>
    </cofactor>
    <text evidence="19">Binds 1 divalent metal cation per subunit. Can use either Co(2+) or Zn(2+).</text>
</comment>
<dbReference type="GO" id="GO:0005737">
    <property type="term" value="C:cytoplasm"/>
    <property type="evidence" value="ECO:0007669"/>
    <property type="project" value="UniProtKB-SubCell"/>
</dbReference>
<evidence type="ECO:0000256" key="6">
    <source>
        <dbReference type="ARBA" id="ARBA00004661"/>
    </source>
</evidence>